<keyword evidence="2" id="KW-1185">Reference proteome</keyword>
<sequence length="194" mass="20872">MVFLSQSPLTEMLSLLAIFEGHYGNVWVLSSSSVAHTTRRPMVKPRSQIAALVIFFAALSAIIPSSGIMYSLKPNLLITDPTTVLPEGARLWSSMALIHLLHLILPPDGPSRVLKRINDNAYKIELPGNYNVSATFNVSDLASYVGENTEAFDSRTSPLEEGEDDAGADPNDGGSCEPGDPGDSETEPDPCQRG</sequence>
<comment type="caution">
    <text evidence="1">The sequence shown here is derived from an EMBL/GenBank/DDBJ whole genome shotgun (WGS) entry which is preliminary data.</text>
</comment>
<dbReference type="EMBL" id="CM042021">
    <property type="protein sequence ID" value="KAI3819027.1"/>
    <property type="molecule type" value="Genomic_DNA"/>
</dbReference>
<reference evidence="1 2" key="2">
    <citation type="journal article" date="2022" name="Mol. Ecol. Resour.">
        <title>The genomes of chicory, endive, great burdock and yacon provide insights into Asteraceae paleo-polyploidization history and plant inulin production.</title>
        <authorList>
            <person name="Fan W."/>
            <person name="Wang S."/>
            <person name="Wang H."/>
            <person name="Wang A."/>
            <person name="Jiang F."/>
            <person name="Liu H."/>
            <person name="Zhao H."/>
            <person name="Xu D."/>
            <person name="Zhang Y."/>
        </authorList>
    </citation>
    <scope>NUCLEOTIDE SEQUENCE [LARGE SCALE GENOMIC DNA]</scope>
    <source>
        <strain evidence="2">cv. Yunnan</strain>
        <tissue evidence="1">Leaves</tissue>
    </source>
</reference>
<protein>
    <submittedName>
        <fullName evidence="1">Uncharacterized protein</fullName>
    </submittedName>
</protein>
<gene>
    <name evidence="1" type="ORF">L1987_12849</name>
</gene>
<accession>A0ACB9JIE2</accession>
<reference evidence="2" key="1">
    <citation type="journal article" date="2022" name="Mol. Ecol. Resour.">
        <title>The genomes of chicory, endive, great burdock and yacon provide insights into Asteraceae palaeo-polyploidization history and plant inulin production.</title>
        <authorList>
            <person name="Fan W."/>
            <person name="Wang S."/>
            <person name="Wang H."/>
            <person name="Wang A."/>
            <person name="Jiang F."/>
            <person name="Liu H."/>
            <person name="Zhao H."/>
            <person name="Xu D."/>
            <person name="Zhang Y."/>
        </authorList>
    </citation>
    <scope>NUCLEOTIDE SEQUENCE [LARGE SCALE GENOMIC DNA]</scope>
    <source>
        <strain evidence="2">cv. Yunnan</strain>
    </source>
</reference>
<evidence type="ECO:0000313" key="2">
    <source>
        <dbReference type="Proteomes" id="UP001056120"/>
    </source>
</evidence>
<dbReference type="Proteomes" id="UP001056120">
    <property type="component" value="Linkage Group LG04"/>
</dbReference>
<name>A0ACB9JIE2_9ASTR</name>
<evidence type="ECO:0000313" key="1">
    <source>
        <dbReference type="EMBL" id="KAI3819027.1"/>
    </source>
</evidence>
<organism evidence="1 2">
    <name type="scientific">Smallanthus sonchifolius</name>
    <dbReference type="NCBI Taxonomy" id="185202"/>
    <lineage>
        <taxon>Eukaryota</taxon>
        <taxon>Viridiplantae</taxon>
        <taxon>Streptophyta</taxon>
        <taxon>Embryophyta</taxon>
        <taxon>Tracheophyta</taxon>
        <taxon>Spermatophyta</taxon>
        <taxon>Magnoliopsida</taxon>
        <taxon>eudicotyledons</taxon>
        <taxon>Gunneridae</taxon>
        <taxon>Pentapetalae</taxon>
        <taxon>asterids</taxon>
        <taxon>campanulids</taxon>
        <taxon>Asterales</taxon>
        <taxon>Asteraceae</taxon>
        <taxon>Asteroideae</taxon>
        <taxon>Heliantheae alliance</taxon>
        <taxon>Millerieae</taxon>
        <taxon>Smallanthus</taxon>
    </lineage>
</organism>
<proteinExistence type="predicted"/>